<evidence type="ECO:0000313" key="3">
    <source>
        <dbReference type="Proteomes" id="UP000308744"/>
    </source>
</evidence>
<dbReference type="EMBL" id="SZPU01000011">
    <property type="protein sequence ID" value="TKI71972.1"/>
    <property type="molecule type" value="Genomic_DNA"/>
</dbReference>
<dbReference type="AlphaFoldDB" id="A0A4U2ZDV2"/>
<keyword evidence="1" id="KW-0472">Membrane</keyword>
<name>A0A4U2ZDV2_9BACI</name>
<feature type="transmembrane region" description="Helical" evidence="1">
    <location>
        <begin position="31"/>
        <end position="50"/>
    </location>
</feature>
<keyword evidence="1" id="KW-0812">Transmembrane</keyword>
<evidence type="ECO:0000313" key="2">
    <source>
        <dbReference type="EMBL" id="TKI71972.1"/>
    </source>
</evidence>
<reference evidence="2 3" key="1">
    <citation type="submission" date="2019-04" db="EMBL/GenBank/DDBJ databases">
        <title>Lysinibacillus genome sequencing.</title>
        <authorList>
            <person name="Dunlap C."/>
        </authorList>
    </citation>
    <scope>NUCLEOTIDE SEQUENCE [LARGE SCALE GENOMIC DNA]</scope>
    <source>
        <strain evidence="2 3">CCTCC AB 2010389</strain>
    </source>
</reference>
<comment type="caution">
    <text evidence="2">The sequence shown here is derived from an EMBL/GenBank/DDBJ whole genome shotgun (WGS) entry which is preliminary data.</text>
</comment>
<gene>
    <name evidence="2" type="ORF">FC756_03575</name>
</gene>
<keyword evidence="3" id="KW-1185">Reference proteome</keyword>
<keyword evidence="1" id="KW-1133">Transmembrane helix</keyword>
<feature type="transmembrane region" description="Helical" evidence="1">
    <location>
        <begin position="6"/>
        <end position="24"/>
    </location>
</feature>
<dbReference type="RefSeq" id="WP_107897236.1">
    <property type="nucleotide sequence ID" value="NZ_PYWM01000035.1"/>
</dbReference>
<protein>
    <submittedName>
        <fullName evidence="2">Uncharacterized protein</fullName>
    </submittedName>
</protein>
<organism evidence="2 3">
    <name type="scientific">Lysinibacillus mangiferihumi</name>
    <dbReference type="NCBI Taxonomy" id="1130819"/>
    <lineage>
        <taxon>Bacteria</taxon>
        <taxon>Bacillati</taxon>
        <taxon>Bacillota</taxon>
        <taxon>Bacilli</taxon>
        <taxon>Bacillales</taxon>
        <taxon>Bacillaceae</taxon>
        <taxon>Lysinibacillus</taxon>
    </lineage>
</organism>
<accession>A0A4U2ZDV2</accession>
<dbReference type="Proteomes" id="UP000308744">
    <property type="component" value="Unassembled WGS sequence"/>
</dbReference>
<sequence length="77" mass="8580">MLAITGILIISSTIILIEFPYLHSSNNLKEIWVFSILLLFATGLGIAMAFQVKVPNPIDGISFIYRPVSDVILRIFT</sequence>
<proteinExistence type="predicted"/>
<evidence type="ECO:0000256" key="1">
    <source>
        <dbReference type="SAM" id="Phobius"/>
    </source>
</evidence>